<evidence type="ECO:0000313" key="2">
    <source>
        <dbReference type="EMBL" id="NBN65529.1"/>
    </source>
</evidence>
<name>A0ABW9ZMC6_9HYPH</name>
<dbReference type="RefSeq" id="WP_161677531.1">
    <property type="nucleotide sequence ID" value="NZ_JAABLP010000005.1"/>
</dbReference>
<keyword evidence="1" id="KW-1133">Transmembrane helix</keyword>
<reference evidence="2 3" key="1">
    <citation type="submission" date="2020-01" db="EMBL/GenBank/DDBJ databases">
        <authorList>
            <person name="Peng S.Y."/>
            <person name="Li J."/>
            <person name="Wang M."/>
            <person name="Wang L."/>
            <person name="Wang C.Q."/>
            <person name="Wang J.R."/>
        </authorList>
    </citation>
    <scope>NUCLEOTIDE SEQUENCE [LARGE SCALE GENOMIC DNA]</scope>
    <source>
        <strain evidence="2 3">XCT-34</strain>
    </source>
</reference>
<feature type="transmembrane region" description="Helical" evidence="1">
    <location>
        <begin position="20"/>
        <end position="41"/>
    </location>
</feature>
<organism evidence="2 3">
    <name type="scientific">Pannonibacter tanglangensis</name>
    <dbReference type="NCBI Taxonomy" id="2750084"/>
    <lineage>
        <taxon>Bacteria</taxon>
        <taxon>Pseudomonadati</taxon>
        <taxon>Pseudomonadota</taxon>
        <taxon>Alphaproteobacteria</taxon>
        <taxon>Hyphomicrobiales</taxon>
        <taxon>Stappiaceae</taxon>
        <taxon>Pannonibacter</taxon>
    </lineage>
</organism>
<dbReference type="InterPro" id="IPR018666">
    <property type="entry name" value="DUF2125"/>
</dbReference>
<sequence length="345" mass="36198">MTSDQSSAGAPASKRPPRKYVLLATAVAVVIGGWSAAWFGGRSYLDGEITRMMDVAMANGVEVACLERKIGGFPFRFEVSCKDFAFRDPLGGFFSVSDLRAVALVYNPMHLIVEADSPMAAFRPDSPIQEASWTSFRASLRYSTAGVTRLDAVLQEPRFFSSENPTQGEVVMKKAELHLRADPERPANLDLALSFAGLKTGDPDHPGTDGAFVGEVAGAAPLLGGTVPLDLFASTEGVPAVTIDSLSLTSGTSGLSTSGLLKLPSDGFLTGELPLTAIEPGQIRQVLAPLFPLGSPFPEALQGALVSFGKPGEKDGRPAIDATLSLAGGTARIGILPIAQMQSVY</sequence>
<evidence type="ECO:0000313" key="3">
    <source>
        <dbReference type="Proteomes" id="UP000541347"/>
    </source>
</evidence>
<dbReference type="Proteomes" id="UP000541347">
    <property type="component" value="Unassembled WGS sequence"/>
</dbReference>
<dbReference type="Pfam" id="PF09898">
    <property type="entry name" value="DUF2125"/>
    <property type="match status" value="1"/>
</dbReference>
<accession>A0ABW9ZMC6</accession>
<keyword evidence="3" id="KW-1185">Reference proteome</keyword>
<evidence type="ECO:0000256" key="1">
    <source>
        <dbReference type="SAM" id="Phobius"/>
    </source>
</evidence>
<gene>
    <name evidence="2" type="ORF">GWI71_17685</name>
</gene>
<dbReference type="EMBL" id="JAABLP010000005">
    <property type="protein sequence ID" value="NBN65529.1"/>
    <property type="molecule type" value="Genomic_DNA"/>
</dbReference>
<comment type="caution">
    <text evidence="2">The sequence shown here is derived from an EMBL/GenBank/DDBJ whole genome shotgun (WGS) entry which is preliminary data.</text>
</comment>
<protein>
    <submittedName>
        <fullName evidence="2">DUF2125 domain-containing protein</fullName>
    </submittedName>
</protein>
<keyword evidence="1" id="KW-0812">Transmembrane</keyword>
<proteinExistence type="predicted"/>
<keyword evidence="1" id="KW-0472">Membrane</keyword>